<dbReference type="VEuPathDB" id="VectorBase:CSON003604"/>
<dbReference type="GO" id="GO:0006397">
    <property type="term" value="P:mRNA processing"/>
    <property type="evidence" value="ECO:0007669"/>
    <property type="project" value="UniProtKB-KW"/>
</dbReference>
<evidence type="ECO:0000256" key="8">
    <source>
        <dbReference type="SAM" id="MobiDB-lite"/>
    </source>
</evidence>
<gene>
    <name evidence="11" type="primary">CSON003604</name>
</gene>
<dbReference type="GO" id="GO:0005634">
    <property type="term" value="C:nucleus"/>
    <property type="evidence" value="ECO:0007669"/>
    <property type="project" value="UniProtKB-SubCell"/>
</dbReference>
<dbReference type="CDD" id="cd22436">
    <property type="entry name" value="KH-I_NOVA_rpt2"/>
    <property type="match status" value="1"/>
</dbReference>
<dbReference type="EMBL" id="UFQT01001682">
    <property type="protein sequence ID" value="SSX31407.1"/>
    <property type="molecule type" value="Genomic_DNA"/>
</dbReference>
<proteinExistence type="predicted"/>
<dbReference type="InterPro" id="IPR047274">
    <property type="entry name" value="KH-I_NOVA_rpt3"/>
</dbReference>
<dbReference type="InterPro" id="IPR036612">
    <property type="entry name" value="KH_dom_type_1_sf"/>
</dbReference>
<feature type="domain" description="K Homology" evidence="9">
    <location>
        <begin position="57"/>
        <end position="130"/>
    </location>
</feature>
<keyword evidence="5" id="KW-0508">mRNA splicing</keyword>
<dbReference type="InterPro" id="IPR047276">
    <property type="entry name" value="KH-I_NOVA_rpt2"/>
</dbReference>
<accession>A0A336MT10</accession>
<evidence type="ECO:0000256" key="3">
    <source>
        <dbReference type="ARBA" id="ARBA00022737"/>
    </source>
</evidence>
<name>A0A336MT10_CULSO</name>
<dbReference type="CDD" id="cd09031">
    <property type="entry name" value="KH-I_NOVA_rpt3"/>
    <property type="match status" value="1"/>
</dbReference>
<evidence type="ECO:0000259" key="9">
    <source>
        <dbReference type="SMART" id="SM00322"/>
    </source>
</evidence>
<evidence type="ECO:0000256" key="5">
    <source>
        <dbReference type="ARBA" id="ARBA00023187"/>
    </source>
</evidence>
<feature type="domain" description="K Homology" evidence="9">
    <location>
        <begin position="445"/>
        <end position="514"/>
    </location>
</feature>
<dbReference type="SMART" id="SM00322">
    <property type="entry name" value="KH"/>
    <property type="match status" value="3"/>
</dbReference>
<dbReference type="InterPro" id="IPR047275">
    <property type="entry name" value="KH-I_NOVA_rpt1"/>
</dbReference>
<comment type="subcellular location">
    <subcellularLocation>
        <location evidence="1">Nucleus</location>
    </subcellularLocation>
</comment>
<evidence type="ECO:0000313" key="11">
    <source>
        <dbReference type="EMBL" id="SSX31407.1"/>
    </source>
</evidence>
<dbReference type="OMA" id="CEGEYFL"/>
<reference evidence="11" key="2">
    <citation type="submission" date="2018-07" db="EMBL/GenBank/DDBJ databases">
        <authorList>
            <person name="Quirk P.G."/>
            <person name="Krulwich T.A."/>
        </authorList>
    </citation>
    <scope>NUCLEOTIDE SEQUENCE</scope>
</reference>
<evidence type="ECO:0000256" key="7">
    <source>
        <dbReference type="PROSITE-ProRule" id="PRU00117"/>
    </source>
</evidence>
<evidence type="ECO:0000256" key="4">
    <source>
        <dbReference type="ARBA" id="ARBA00022884"/>
    </source>
</evidence>
<dbReference type="InterPro" id="IPR004088">
    <property type="entry name" value="KH_dom_type_1"/>
</dbReference>
<evidence type="ECO:0000256" key="1">
    <source>
        <dbReference type="ARBA" id="ARBA00004123"/>
    </source>
</evidence>
<protein>
    <submittedName>
        <fullName evidence="11">CSON003604 protein</fullName>
    </submittedName>
</protein>
<dbReference type="Pfam" id="PF00013">
    <property type="entry name" value="KH_1"/>
    <property type="match status" value="3"/>
</dbReference>
<dbReference type="PANTHER" id="PTHR10288">
    <property type="entry name" value="KH DOMAIN CONTAINING RNA BINDING PROTEIN"/>
    <property type="match status" value="1"/>
</dbReference>
<evidence type="ECO:0000313" key="10">
    <source>
        <dbReference type="EMBL" id="SSX11843.1"/>
    </source>
</evidence>
<dbReference type="PROSITE" id="PS50084">
    <property type="entry name" value="KH_TYPE_1"/>
    <property type="match status" value="3"/>
</dbReference>
<reference evidence="10" key="1">
    <citation type="submission" date="2018-04" db="EMBL/GenBank/DDBJ databases">
        <authorList>
            <person name="Go L.Y."/>
            <person name="Mitchell J.A."/>
        </authorList>
    </citation>
    <scope>NUCLEOTIDE SEQUENCE</scope>
    <source>
        <tissue evidence="10">Whole organism</tissue>
    </source>
</reference>
<dbReference type="EMBL" id="UFQS01001682">
    <property type="protein sequence ID" value="SSX11843.1"/>
    <property type="molecule type" value="Genomic_DNA"/>
</dbReference>
<keyword evidence="3" id="KW-0677">Repeat</keyword>
<keyword evidence="2" id="KW-0507">mRNA processing</keyword>
<sequence length="532" mass="56965">MISSTQVDNIEKMAADNGSEIECPSPDVGDSRKRPLDGDIENTLTKRSHFSSGEPSATYHFKTLIPSVAAGAIIGKGGETIATLQKDTGARVKMSKSHDFYPGTTERICLITGTPESIIVVLDFIIDKIREKPDLTKAINELDSKQIHEREKQVKILVPNSTAGMIIGKAGAFIKQIKEESGSYIQISQKPKDLALQERCITIVGEKEHNKIACKLILSKVIEDPLSGTCTNVSYADINGPVANFNPTGSPYASHQTTNFNSSTASLNSSVANNPGNTNLMLNSSGLHLTLNLGAPSNSASSAMTAQFLDQIKSVMKNSGYNDTVIAEVCTALTILAKYGILGIGFGMNTGNPTVNCFNVSGLEQSNSTSTTNNVLGAIGQINLETYMGTVSPTTGPSLEGLEIFRTSAVQNNTPLPLNNNNFTISGNQNLQTSFNKTMLTSETASKEKNVEIPEVIVGPGGRSLIEIQHVSGANIQISKKGSFAPGTRNRIVTITGQPSAITMAHYLIEQRISEEEMKRACQIKLPTNVIQ</sequence>
<feature type="region of interest" description="Disordered" evidence="8">
    <location>
        <begin position="15"/>
        <end position="36"/>
    </location>
</feature>
<dbReference type="GO" id="GO:0003723">
    <property type="term" value="F:RNA binding"/>
    <property type="evidence" value="ECO:0007669"/>
    <property type="project" value="UniProtKB-UniRule"/>
</dbReference>
<dbReference type="GO" id="GO:0010468">
    <property type="term" value="P:regulation of gene expression"/>
    <property type="evidence" value="ECO:0007669"/>
    <property type="project" value="UniProtKB-ARBA"/>
</dbReference>
<keyword evidence="6" id="KW-0539">Nucleus</keyword>
<evidence type="ECO:0000256" key="6">
    <source>
        <dbReference type="ARBA" id="ARBA00023242"/>
    </source>
</evidence>
<organism evidence="11">
    <name type="scientific">Culicoides sonorensis</name>
    <name type="common">Biting midge</name>
    <dbReference type="NCBI Taxonomy" id="179676"/>
    <lineage>
        <taxon>Eukaryota</taxon>
        <taxon>Metazoa</taxon>
        <taxon>Ecdysozoa</taxon>
        <taxon>Arthropoda</taxon>
        <taxon>Hexapoda</taxon>
        <taxon>Insecta</taxon>
        <taxon>Pterygota</taxon>
        <taxon>Neoptera</taxon>
        <taxon>Endopterygota</taxon>
        <taxon>Diptera</taxon>
        <taxon>Nematocera</taxon>
        <taxon>Chironomoidea</taxon>
        <taxon>Ceratopogonidae</taxon>
        <taxon>Ceratopogoninae</taxon>
        <taxon>Culicoides</taxon>
        <taxon>Monoculicoides</taxon>
    </lineage>
</organism>
<evidence type="ECO:0000256" key="2">
    <source>
        <dbReference type="ARBA" id="ARBA00022664"/>
    </source>
</evidence>
<dbReference type="AlphaFoldDB" id="A0A336MT10"/>
<feature type="domain" description="K Homology" evidence="9">
    <location>
        <begin position="150"/>
        <end position="222"/>
    </location>
</feature>
<dbReference type="InterPro" id="IPR004087">
    <property type="entry name" value="KH_dom"/>
</dbReference>
<keyword evidence="4 7" id="KW-0694">RNA-binding</keyword>
<dbReference type="GO" id="GO:0008380">
    <property type="term" value="P:RNA splicing"/>
    <property type="evidence" value="ECO:0007669"/>
    <property type="project" value="UniProtKB-KW"/>
</dbReference>
<dbReference type="SUPFAM" id="SSF54791">
    <property type="entry name" value="Eukaryotic type KH-domain (KH-domain type I)"/>
    <property type="match status" value="3"/>
</dbReference>
<dbReference type="CDD" id="cd22435">
    <property type="entry name" value="KH-I_NOVA_rpt1"/>
    <property type="match status" value="1"/>
</dbReference>
<dbReference type="Gene3D" id="3.30.1370.10">
    <property type="entry name" value="K Homology domain, type 1"/>
    <property type="match status" value="3"/>
</dbReference>
<dbReference type="FunFam" id="3.30.1370.10:FF:000022">
    <property type="entry name" value="RNA-binding protein Nova-1 isoform 1"/>
    <property type="match status" value="1"/>
</dbReference>